<accession>A0ABQ9XWE9</accession>
<name>A0ABQ9XWE9_9EUKA</name>
<keyword evidence="3" id="KW-0539">Nucleus</keyword>
<dbReference type="Gene3D" id="2.30.18.10">
    <property type="entry name" value="Transcription factor IIA (TFIIA), beta-barrel domain"/>
    <property type="match status" value="1"/>
</dbReference>
<evidence type="ECO:0000256" key="4">
    <source>
        <dbReference type="SAM" id="MobiDB-lite"/>
    </source>
</evidence>
<dbReference type="InterPro" id="IPR009088">
    <property type="entry name" value="TFIIA_b-brl"/>
</dbReference>
<feature type="region of interest" description="Disordered" evidence="4">
    <location>
        <begin position="88"/>
        <end position="161"/>
    </location>
</feature>
<keyword evidence="6" id="KW-1185">Reference proteome</keyword>
<sequence>MDSFARGLSELYRKVVEDISVFVQNEYPSSSTDEPTLASILANEWKFRLAASQVLAPRRNDRGRPENYFPQTQKMFPPYDYHQFSMNMASTTPESKPDYPPSASHNFEQPTPALDSLSHSLLNPSPVSSHKHPQVEPRTPSQFPPLPPLPSIKNTCPKEPQTLTLPVDADVIETIDDFSDIPSEDDSDDTIDDFILSMFVDESFGKKNRTIHLRNGIVRSDGKEYYFSEASAAFPKS</sequence>
<organism evidence="5 6">
    <name type="scientific">Blattamonas nauphoetae</name>
    <dbReference type="NCBI Taxonomy" id="2049346"/>
    <lineage>
        <taxon>Eukaryota</taxon>
        <taxon>Metamonada</taxon>
        <taxon>Preaxostyla</taxon>
        <taxon>Oxymonadida</taxon>
        <taxon>Blattamonas</taxon>
    </lineage>
</organism>
<evidence type="ECO:0000256" key="2">
    <source>
        <dbReference type="ARBA" id="ARBA00023163"/>
    </source>
</evidence>
<evidence type="ECO:0000256" key="3">
    <source>
        <dbReference type="ARBA" id="ARBA00023242"/>
    </source>
</evidence>
<feature type="compositionally biased region" description="Polar residues" evidence="4">
    <location>
        <begin position="117"/>
        <end position="128"/>
    </location>
</feature>
<dbReference type="Proteomes" id="UP001281761">
    <property type="component" value="Unassembled WGS sequence"/>
</dbReference>
<evidence type="ECO:0000313" key="5">
    <source>
        <dbReference type="EMBL" id="KAK2955808.1"/>
    </source>
</evidence>
<proteinExistence type="predicted"/>
<comment type="subcellular location">
    <subcellularLocation>
        <location evidence="1">Nucleus</location>
    </subcellularLocation>
</comment>
<gene>
    <name evidence="5" type="ORF">BLNAU_9159</name>
</gene>
<dbReference type="EMBL" id="JARBJD010000062">
    <property type="protein sequence ID" value="KAK2955808.1"/>
    <property type="molecule type" value="Genomic_DNA"/>
</dbReference>
<keyword evidence="2" id="KW-0804">Transcription</keyword>
<evidence type="ECO:0000256" key="1">
    <source>
        <dbReference type="ARBA" id="ARBA00004123"/>
    </source>
</evidence>
<protein>
    <submittedName>
        <fullName evidence="5">Uncharacterized protein</fullName>
    </submittedName>
</protein>
<evidence type="ECO:0000313" key="6">
    <source>
        <dbReference type="Proteomes" id="UP001281761"/>
    </source>
</evidence>
<comment type="caution">
    <text evidence="5">The sequence shown here is derived from an EMBL/GenBank/DDBJ whole genome shotgun (WGS) entry which is preliminary data.</text>
</comment>
<reference evidence="5 6" key="1">
    <citation type="journal article" date="2022" name="bioRxiv">
        <title>Genomics of Preaxostyla Flagellates Illuminates Evolutionary Transitions and the Path Towards Mitochondrial Loss.</title>
        <authorList>
            <person name="Novak L.V.F."/>
            <person name="Treitli S.C."/>
            <person name="Pyrih J."/>
            <person name="Halakuc P."/>
            <person name="Pipaliya S.V."/>
            <person name="Vacek V."/>
            <person name="Brzon O."/>
            <person name="Soukal P."/>
            <person name="Eme L."/>
            <person name="Dacks J.B."/>
            <person name="Karnkowska A."/>
            <person name="Elias M."/>
            <person name="Hampl V."/>
        </authorList>
    </citation>
    <scope>NUCLEOTIDE SEQUENCE [LARGE SCALE GENOMIC DNA]</scope>
    <source>
        <strain evidence="5">NAU3</strain>
        <tissue evidence="5">Gut</tissue>
    </source>
</reference>